<dbReference type="SUPFAM" id="SSF46689">
    <property type="entry name" value="Homeodomain-like"/>
    <property type="match status" value="1"/>
</dbReference>
<dbReference type="Proteomes" id="UP000678513">
    <property type="component" value="Chromosome"/>
</dbReference>
<evidence type="ECO:0000313" key="7">
    <source>
        <dbReference type="Proteomes" id="UP000678513"/>
    </source>
</evidence>
<organism evidence="6 7">
    <name type="scientific">Arachnia rubra</name>
    <dbReference type="NCBI Taxonomy" id="1547448"/>
    <lineage>
        <taxon>Bacteria</taxon>
        <taxon>Bacillati</taxon>
        <taxon>Actinomycetota</taxon>
        <taxon>Actinomycetes</taxon>
        <taxon>Propionibacteriales</taxon>
        <taxon>Propionibacteriaceae</taxon>
        <taxon>Arachnia</taxon>
    </lineage>
</organism>
<evidence type="ECO:0000256" key="2">
    <source>
        <dbReference type="ARBA" id="ARBA00023125"/>
    </source>
</evidence>
<dbReference type="InterPro" id="IPR001647">
    <property type="entry name" value="HTH_TetR"/>
</dbReference>
<dbReference type="SUPFAM" id="SSF48498">
    <property type="entry name" value="Tetracyclin repressor-like, C-terminal domain"/>
    <property type="match status" value="1"/>
</dbReference>
<dbReference type="Pfam" id="PF00440">
    <property type="entry name" value="TetR_N"/>
    <property type="match status" value="1"/>
</dbReference>
<evidence type="ECO:0000256" key="1">
    <source>
        <dbReference type="ARBA" id="ARBA00023015"/>
    </source>
</evidence>
<dbReference type="EMBL" id="CP072384">
    <property type="protein sequence ID" value="QUC08292.1"/>
    <property type="molecule type" value="Genomic_DNA"/>
</dbReference>
<evidence type="ECO:0000259" key="5">
    <source>
        <dbReference type="PROSITE" id="PS50977"/>
    </source>
</evidence>
<reference evidence="6 7" key="1">
    <citation type="submission" date="2021-03" db="EMBL/GenBank/DDBJ databases">
        <title>Human Oral Microbial Genomes.</title>
        <authorList>
            <person name="Johnston C.D."/>
            <person name="Chen T."/>
            <person name="Dewhirst F.E."/>
        </authorList>
    </citation>
    <scope>NUCLEOTIDE SEQUENCE [LARGE SCALE GENOMIC DNA]</scope>
    <source>
        <strain evidence="6 7">DSMZ 100122</strain>
    </source>
</reference>
<keyword evidence="1" id="KW-0805">Transcription regulation</keyword>
<keyword evidence="3" id="KW-0804">Transcription</keyword>
<feature type="domain" description="HTH tetR-type" evidence="5">
    <location>
        <begin position="6"/>
        <end position="66"/>
    </location>
</feature>
<name>A0ABX7Y643_9ACTN</name>
<gene>
    <name evidence="6" type="ORF">J5A65_00605</name>
</gene>
<keyword evidence="7" id="KW-1185">Reference proteome</keyword>
<dbReference type="PANTHER" id="PTHR47506">
    <property type="entry name" value="TRANSCRIPTIONAL REGULATORY PROTEIN"/>
    <property type="match status" value="1"/>
</dbReference>
<dbReference type="Gene3D" id="1.10.10.60">
    <property type="entry name" value="Homeodomain-like"/>
    <property type="match status" value="1"/>
</dbReference>
<dbReference type="PROSITE" id="PS50977">
    <property type="entry name" value="HTH_TETR_2"/>
    <property type="match status" value="1"/>
</dbReference>
<feature type="DNA-binding region" description="H-T-H motif" evidence="4">
    <location>
        <begin position="29"/>
        <end position="48"/>
    </location>
</feature>
<dbReference type="Pfam" id="PF16925">
    <property type="entry name" value="TetR_C_13"/>
    <property type="match status" value="1"/>
</dbReference>
<dbReference type="InterPro" id="IPR011075">
    <property type="entry name" value="TetR_C"/>
</dbReference>
<proteinExistence type="predicted"/>
<protein>
    <submittedName>
        <fullName evidence="6">TetR/AcrR family transcriptional regulator</fullName>
    </submittedName>
</protein>
<dbReference type="PANTHER" id="PTHR47506:SF10">
    <property type="entry name" value="TRANSCRIPTIONAL REGULATORY PROTEIN"/>
    <property type="match status" value="1"/>
</dbReference>
<evidence type="ECO:0000313" key="6">
    <source>
        <dbReference type="EMBL" id="QUC08292.1"/>
    </source>
</evidence>
<dbReference type="PRINTS" id="PR00455">
    <property type="entry name" value="HTHTETR"/>
</dbReference>
<evidence type="ECO:0000256" key="4">
    <source>
        <dbReference type="PROSITE-ProRule" id="PRU00335"/>
    </source>
</evidence>
<dbReference type="InterPro" id="IPR009057">
    <property type="entry name" value="Homeodomain-like_sf"/>
</dbReference>
<sequence>MGRPRTFDDDAVIDRAMEEFWANGYHATSPARLAEVTGLAKGSLYNAFTSKRALFDKCLDRYHQQITDLAKGLLDHPGSTRECLTDALRSVVDSDLAQPQRRGCLIGNTAVELAGHDPEIARKLRRMQNESTSWFAERIRRGQCAGDVRADLDADAFAHHLATTLAGLRVMAMTHDAPTLYGVIDTALTGL</sequence>
<keyword evidence="2 4" id="KW-0238">DNA-binding</keyword>
<dbReference type="RefSeq" id="WP_212323980.1">
    <property type="nucleotide sequence ID" value="NZ_AP024463.1"/>
</dbReference>
<dbReference type="Gene3D" id="1.10.357.10">
    <property type="entry name" value="Tetracycline Repressor, domain 2"/>
    <property type="match status" value="1"/>
</dbReference>
<dbReference type="InterPro" id="IPR036271">
    <property type="entry name" value="Tet_transcr_reg_TetR-rel_C_sf"/>
</dbReference>
<evidence type="ECO:0000256" key="3">
    <source>
        <dbReference type="ARBA" id="ARBA00023163"/>
    </source>
</evidence>
<accession>A0ABX7Y643</accession>